<dbReference type="EMBL" id="BNEE01000011">
    <property type="protein sequence ID" value="GHI90457.1"/>
    <property type="molecule type" value="Genomic_DNA"/>
</dbReference>
<dbReference type="Proteomes" id="UP000600026">
    <property type="component" value="Unassembled WGS sequence"/>
</dbReference>
<dbReference type="InterPro" id="IPR027417">
    <property type="entry name" value="P-loop_NTPase"/>
</dbReference>
<dbReference type="Gene3D" id="3.40.50.300">
    <property type="entry name" value="P-loop containing nucleotide triphosphate hydrolases"/>
    <property type="match status" value="1"/>
</dbReference>
<proteinExistence type="predicted"/>
<sequence>MKIPEKSVAGGAENAAGPVSRFADDLRELYEAAGGGTALTYQRLIRLAEQHHRKVSTSGLSDWFRGKTVPRKPEHVYYVLCVLIPFLEGHAQQRDPARRPTAPGAWQTRLDSAQAVSKSGQGGRGSRVHAASPGRLVGGPSHALQDVFPYEFVGRDKELAELEAFATAPDGAPPYLWWQAGPWAGKTALLAWFASRRLPAGVDVAHYFIVGRLGTDRREGFVRVVGQQLASAAGSRRPPAVDNERPDLSPLYEAAARACAKRHRRLLLIVDGLDEDADAGLEGQGIAGLLPKHPPHGMRVIVTGRPNPRVPLRLVSDHPLRNPGIVRRLTDSPAALVKRDMALQELSTLLGDSGVGQRLLGLLVSAEGALTGADLGELVGITPYAVQQKLRSVVGRSMAPTRVDLLPLDARAEADAEAGRQTFVLAHEELRAAATDALGKAELAAYRASLHAWADGYREQDWPEDTPNYLLTGYTRLVRNRGNTDRLTDLVLDPRRQLRLARRSGPDVALADLDLVAPPPNLATAARASASRALLLAHVRPLPASVARTVARWGDARRARALAGTAGDAAARAVNLAGVARVLRDIEREQAAESAREAGEWARRALSEAGRLGYATDEAEDAAGQAALALLATGQEHDGLDLLRSTHGSGSARNEAWAEAARLLAPHRPGSAAELLDELEEQAEDLAAEEPGEGSAAAAALQLWETVATADADRADRLHDRALEHARSVWDTAPVLENVSVLAAAASFVARARPHQAESLVGVACQHIESMVLGDDAPPLSAADAFHVEFGFRHTLARLAQALADIGASRETIEDLLARAEGVLPAESEHWPRQLDEDGVSEAEGLADEAFRLADNGDVGQAERCLEAALSLLPTAGPGTGRAPVWLPDLAGALVRTGAAADAEALLDLVQNPAGRTRAHAAVALAYADSGLFAEARGHAQQAARAATTGSAPDGSWAFAAQALACAGEAESALELIEQQRPPVDRSRRAQWRKTDRSARIAVAAELAARRPRTSADLLLPLAKEVHALRRSSRSQGLLSRFAELLPAAVDAYSQQELLLDEVKEEGLVRMARGGPLTWSPEEALVCALLRIGAGDDPGTQLDWLERDMANRGSGHFPAPALAVLHAARGDTASAERVAAQCPNPRHRAAVLNAVAWHLARVPARPLPAPDPVRTDPFTRTIQHLALKATPSASADKQTALWFLSQALNTADWYQALPVMAHVEPEAVARVRDIAVVHVRAEMET</sequence>
<comment type="caution">
    <text evidence="1">The sequence shown here is derived from an EMBL/GenBank/DDBJ whole genome shotgun (WGS) entry which is preliminary data.</text>
</comment>
<dbReference type="AlphaFoldDB" id="A0A919H788"/>
<name>A0A919H788_9ACTN</name>
<dbReference type="Gene3D" id="1.25.40.10">
    <property type="entry name" value="Tetratricopeptide repeat domain"/>
    <property type="match status" value="1"/>
</dbReference>
<keyword evidence="2" id="KW-1185">Reference proteome</keyword>
<evidence type="ECO:0008006" key="3">
    <source>
        <dbReference type="Google" id="ProtNLM"/>
    </source>
</evidence>
<evidence type="ECO:0000313" key="2">
    <source>
        <dbReference type="Proteomes" id="UP000600026"/>
    </source>
</evidence>
<organism evidence="1 2">
    <name type="scientific">Streptomyces xanthophaeus</name>
    <dbReference type="NCBI Taxonomy" id="67385"/>
    <lineage>
        <taxon>Bacteria</taxon>
        <taxon>Bacillati</taxon>
        <taxon>Actinomycetota</taxon>
        <taxon>Actinomycetes</taxon>
        <taxon>Kitasatosporales</taxon>
        <taxon>Streptomycetaceae</taxon>
        <taxon>Streptomyces</taxon>
    </lineage>
</organism>
<evidence type="ECO:0000313" key="1">
    <source>
        <dbReference type="EMBL" id="GHI90457.1"/>
    </source>
</evidence>
<accession>A0A919H788</accession>
<dbReference type="SUPFAM" id="SSF48452">
    <property type="entry name" value="TPR-like"/>
    <property type="match status" value="1"/>
</dbReference>
<reference evidence="1" key="1">
    <citation type="submission" date="2020-09" db="EMBL/GenBank/DDBJ databases">
        <title>Whole genome shotgun sequence of Streptomyces xanthophaeus NBRC 12829.</title>
        <authorList>
            <person name="Komaki H."/>
            <person name="Tamura T."/>
        </authorList>
    </citation>
    <scope>NUCLEOTIDE SEQUENCE</scope>
    <source>
        <strain evidence="1">NBRC 12829</strain>
    </source>
</reference>
<gene>
    <name evidence="1" type="ORF">Sxan_78210</name>
</gene>
<protein>
    <recommendedName>
        <fullName evidence="3">NACHT domain-containing protein</fullName>
    </recommendedName>
</protein>
<dbReference type="InterPro" id="IPR011990">
    <property type="entry name" value="TPR-like_helical_dom_sf"/>
</dbReference>